<evidence type="ECO:0000313" key="2">
    <source>
        <dbReference type="Proteomes" id="UP000244335"/>
    </source>
</evidence>
<evidence type="ECO:0008006" key="3">
    <source>
        <dbReference type="Google" id="ProtNLM"/>
    </source>
</evidence>
<organism evidence="1 2">
    <name type="scientific">Rhizobium rhizogenes</name>
    <name type="common">Agrobacterium rhizogenes</name>
    <dbReference type="NCBI Taxonomy" id="359"/>
    <lineage>
        <taxon>Bacteria</taxon>
        <taxon>Pseudomonadati</taxon>
        <taxon>Pseudomonadota</taxon>
        <taxon>Alphaproteobacteria</taxon>
        <taxon>Hyphomicrobiales</taxon>
        <taxon>Rhizobiaceae</taxon>
        <taxon>Rhizobium/Agrobacterium group</taxon>
        <taxon>Rhizobium</taxon>
    </lineage>
</organism>
<accession>A0AA92BYM3</accession>
<dbReference type="AlphaFoldDB" id="A0AA92BYM3"/>
<reference evidence="1 2" key="1">
    <citation type="submission" date="2018-04" db="EMBL/GenBank/DDBJ databases">
        <authorList>
            <person name="Hagen T."/>
        </authorList>
    </citation>
    <scope>NUCLEOTIDE SEQUENCE [LARGE SCALE GENOMIC DNA]</scope>
    <source>
        <strain evidence="1 2">TPD7009</strain>
    </source>
</reference>
<sequence length="249" mass="27388">MTLRKLPPVLENLQQDPVVSFAPGLRERMLSSVGRLPPEHFAVLGGYLDDPFRITDLQPMAPLDGDNGFRSSNVAVTLDGPRIEYYANTCLYPFGKYILGIMHSHPGCMTTLSGGVAGSGQGDIPSMQAHLEAAARMGDPWHNFIAPIVTQPGPDPKITTWIVRLDQPRPIPAKTFWETDAAAGGIATETDPALDEEIIELLLARPDIVDGVLQHAERLKIRSVLGSHRTSRAPEADQVWQTMLRRKRK</sequence>
<evidence type="ECO:0000313" key="1">
    <source>
        <dbReference type="EMBL" id="PVE49873.1"/>
    </source>
</evidence>
<dbReference type="Proteomes" id="UP000244335">
    <property type="component" value="Unassembled WGS sequence"/>
</dbReference>
<protein>
    <recommendedName>
        <fullName evidence="3">JAB domain-containing protein</fullName>
    </recommendedName>
</protein>
<dbReference type="RefSeq" id="WP_116494883.1">
    <property type="nucleotide sequence ID" value="NZ_QDFR01000016.1"/>
</dbReference>
<dbReference type="EMBL" id="QDFR01000016">
    <property type="protein sequence ID" value="PVE49873.1"/>
    <property type="molecule type" value="Genomic_DNA"/>
</dbReference>
<dbReference type="SUPFAM" id="SSF102712">
    <property type="entry name" value="JAB1/MPN domain"/>
    <property type="match status" value="1"/>
</dbReference>
<comment type="caution">
    <text evidence="1">The sequence shown here is derived from an EMBL/GenBank/DDBJ whole genome shotgun (WGS) entry which is preliminary data.</text>
</comment>
<proteinExistence type="predicted"/>
<name>A0AA92BYM3_RHIRH</name>
<gene>
    <name evidence="1" type="ORF">DC430_23530</name>
</gene>